<dbReference type="SUPFAM" id="SSF111369">
    <property type="entry name" value="HlyD-like secretion proteins"/>
    <property type="match status" value="1"/>
</dbReference>
<dbReference type="Gene3D" id="2.40.420.20">
    <property type="match status" value="1"/>
</dbReference>
<keyword evidence="11" id="KW-1185">Reference proteome</keyword>
<dbReference type="InterPro" id="IPR058790">
    <property type="entry name" value="BSH_CusB"/>
</dbReference>
<dbReference type="InterPro" id="IPR045800">
    <property type="entry name" value="HMBD"/>
</dbReference>
<dbReference type="InterPro" id="IPR058791">
    <property type="entry name" value="3HB_CusB"/>
</dbReference>
<keyword evidence="2" id="KW-0813">Transport</keyword>
<gene>
    <name evidence="10" type="ORF">GCM10007103_24730</name>
</gene>
<evidence type="ECO:0000259" key="5">
    <source>
        <dbReference type="Pfam" id="PF19335"/>
    </source>
</evidence>
<dbReference type="PANTHER" id="PTHR30097:SF4">
    <property type="entry name" value="SLR6042 PROTEIN"/>
    <property type="match status" value="1"/>
</dbReference>
<evidence type="ECO:0000259" key="8">
    <source>
        <dbReference type="Pfam" id="PF25954"/>
    </source>
</evidence>
<evidence type="ECO:0008006" key="12">
    <source>
        <dbReference type="Google" id="ProtNLM"/>
    </source>
</evidence>
<accession>A0A918SGV6</accession>
<evidence type="ECO:0000259" key="6">
    <source>
        <dbReference type="Pfam" id="PF25869"/>
    </source>
</evidence>
<dbReference type="GO" id="GO:0022857">
    <property type="term" value="F:transmembrane transporter activity"/>
    <property type="evidence" value="ECO:0007669"/>
    <property type="project" value="InterPro"/>
</dbReference>
<dbReference type="NCBIfam" id="TIGR01730">
    <property type="entry name" value="RND_mfp"/>
    <property type="match status" value="1"/>
</dbReference>
<dbReference type="Pfam" id="PF25919">
    <property type="entry name" value="BSH_CusB"/>
    <property type="match status" value="1"/>
</dbReference>
<dbReference type="PANTHER" id="PTHR30097">
    <property type="entry name" value="CATION EFFLUX SYSTEM PROTEIN CUSB"/>
    <property type="match status" value="1"/>
</dbReference>
<dbReference type="GO" id="GO:0016020">
    <property type="term" value="C:membrane"/>
    <property type="evidence" value="ECO:0007669"/>
    <property type="project" value="InterPro"/>
</dbReference>
<dbReference type="InterPro" id="IPR051909">
    <property type="entry name" value="MFP_Cation_Efflux"/>
</dbReference>
<dbReference type="Pfam" id="PF11827">
    <property type="entry name" value="DUF3347"/>
    <property type="match status" value="1"/>
</dbReference>
<reference evidence="10" key="2">
    <citation type="submission" date="2020-09" db="EMBL/GenBank/DDBJ databases">
        <authorList>
            <person name="Sun Q."/>
            <person name="Kim S."/>
        </authorList>
    </citation>
    <scope>NUCLEOTIDE SEQUENCE</scope>
    <source>
        <strain evidence="10">KCTC 12719</strain>
    </source>
</reference>
<feature type="domain" description="CusB-like three alpha-helical bundle" evidence="6">
    <location>
        <begin position="162"/>
        <end position="211"/>
    </location>
</feature>
<dbReference type="AlphaFoldDB" id="A0A918SGV6"/>
<dbReference type="GO" id="GO:0030288">
    <property type="term" value="C:outer membrane-bounded periplasmic space"/>
    <property type="evidence" value="ECO:0007669"/>
    <property type="project" value="TreeGrafter"/>
</dbReference>
<feature type="domain" description="CzcB-like C-terminal circularly permuted SH3-like" evidence="9">
    <location>
        <begin position="334"/>
        <end position="397"/>
    </location>
</feature>
<dbReference type="InterPro" id="IPR058649">
    <property type="entry name" value="CzcB_C"/>
</dbReference>
<sequence length="588" mass="65332">MKTRNKNIIVIIGSILVGLLLGWIFFSGTSGQEESSAHQHAESSENQVWTCSMHPQIRQNEPGDCPICGMDLIPLQDDDAGIGSQAVYMSENAMKLANVQTMQVGAEAATREIRLNGRVAVDERKVYSQTTHIPGRIERLMVNFTGEEVKRGQALATVYSPEMITAQEELLQAYAIRESQPELFQAAKEKLRSWRIGENQINRILETGRASENFTITADVGGIVTEKLVDLGDYLERGMPLYEIADLSTVWVLFDLYESNMGWIEEGSTVEFTVASIPGETFEGEIDFIDPLVNRQTRVATARVEVDNSNGRLKPEMFVSGVIDNPVEATSSELTVPRSAVLWTGQRSVIYVKQNSGERTSFELREVVLGPSLGDSYVITEGLRSGEEIVVNGAFTVDAAAQLAGKPSMMNPEIGGGTMNMQEDLESFLQNNSLDYRGEASEEFKENLSILVGTYLELKDALVQGREKEAVALSKELYAGVQDIGGEQLKEEAKEFWEEKQRNLLRHSTINIEEGNLEDIRENFVFLSEEMVKIVSSFGVGNKEIFVDYCPMANSDAGAYWLSEVREIRNPYYGEAMLTCGEIVAEIE</sequence>
<keyword evidence="3" id="KW-0812">Transmembrane</keyword>
<name>A0A918SGV6_9FLAO</name>
<comment type="similarity">
    <text evidence="1">Belongs to the membrane fusion protein (MFP) (TC 8.A.1) family.</text>
</comment>
<dbReference type="Pfam" id="PF19335">
    <property type="entry name" value="HMBD"/>
    <property type="match status" value="1"/>
</dbReference>
<dbReference type="Gene3D" id="2.40.50.100">
    <property type="match status" value="1"/>
</dbReference>
<keyword evidence="3" id="KW-0472">Membrane</keyword>
<dbReference type="GO" id="GO:0015679">
    <property type="term" value="P:plasma membrane copper ion transport"/>
    <property type="evidence" value="ECO:0007669"/>
    <property type="project" value="TreeGrafter"/>
</dbReference>
<dbReference type="InterPro" id="IPR058792">
    <property type="entry name" value="Beta-barrel_RND_2"/>
</dbReference>
<dbReference type="Gene3D" id="2.40.30.170">
    <property type="match status" value="1"/>
</dbReference>
<feature type="domain" description="CusB-like beta-barrel" evidence="8">
    <location>
        <begin position="249"/>
        <end position="320"/>
    </location>
</feature>
<evidence type="ECO:0000313" key="11">
    <source>
        <dbReference type="Proteomes" id="UP000610456"/>
    </source>
</evidence>
<dbReference type="RefSeq" id="WP_189605082.1">
    <property type="nucleotide sequence ID" value="NZ_BMXB01000011.1"/>
</dbReference>
<dbReference type="GO" id="GO:0046914">
    <property type="term" value="F:transition metal ion binding"/>
    <property type="evidence" value="ECO:0007669"/>
    <property type="project" value="TreeGrafter"/>
</dbReference>
<dbReference type="Proteomes" id="UP000610456">
    <property type="component" value="Unassembled WGS sequence"/>
</dbReference>
<dbReference type="GO" id="GO:0060003">
    <property type="term" value="P:copper ion export"/>
    <property type="evidence" value="ECO:0007669"/>
    <property type="project" value="TreeGrafter"/>
</dbReference>
<evidence type="ECO:0000313" key="10">
    <source>
        <dbReference type="EMBL" id="GHA42645.1"/>
    </source>
</evidence>
<evidence type="ECO:0000256" key="3">
    <source>
        <dbReference type="SAM" id="Phobius"/>
    </source>
</evidence>
<feature type="domain" description="Heavy metal binding" evidence="5">
    <location>
        <begin position="48"/>
        <end position="74"/>
    </location>
</feature>
<keyword evidence="3" id="KW-1133">Transmembrane helix</keyword>
<feature type="domain" description="DUF3347" evidence="4">
    <location>
        <begin position="452"/>
        <end position="542"/>
    </location>
</feature>
<evidence type="ECO:0000256" key="2">
    <source>
        <dbReference type="ARBA" id="ARBA00022448"/>
    </source>
</evidence>
<feature type="transmembrane region" description="Helical" evidence="3">
    <location>
        <begin position="7"/>
        <end position="26"/>
    </location>
</feature>
<feature type="domain" description="CusB-like barrel-sandwich hybrid" evidence="7">
    <location>
        <begin position="134"/>
        <end position="245"/>
    </location>
</feature>
<dbReference type="InterPro" id="IPR006143">
    <property type="entry name" value="RND_pump_MFP"/>
</dbReference>
<dbReference type="Pfam" id="PF25975">
    <property type="entry name" value="CzcB_C"/>
    <property type="match status" value="1"/>
</dbReference>
<evidence type="ECO:0000259" key="4">
    <source>
        <dbReference type="Pfam" id="PF11827"/>
    </source>
</evidence>
<evidence type="ECO:0000256" key="1">
    <source>
        <dbReference type="ARBA" id="ARBA00009477"/>
    </source>
</evidence>
<dbReference type="InterPro" id="IPR021782">
    <property type="entry name" value="DUF3347"/>
</dbReference>
<comment type="caution">
    <text evidence="10">The sequence shown here is derived from an EMBL/GenBank/DDBJ whole genome shotgun (WGS) entry which is preliminary data.</text>
</comment>
<protein>
    <recommendedName>
        <fullName evidence="12">Membrane fusion protein, Cu(I)/Ag(I) efflux system</fullName>
    </recommendedName>
</protein>
<proteinExistence type="inferred from homology"/>
<organism evidence="10 11">
    <name type="scientific">Salinimicrobium marinum</name>
    <dbReference type="NCBI Taxonomy" id="680283"/>
    <lineage>
        <taxon>Bacteria</taxon>
        <taxon>Pseudomonadati</taxon>
        <taxon>Bacteroidota</taxon>
        <taxon>Flavobacteriia</taxon>
        <taxon>Flavobacteriales</taxon>
        <taxon>Flavobacteriaceae</taxon>
        <taxon>Salinimicrobium</taxon>
    </lineage>
</organism>
<evidence type="ECO:0000259" key="7">
    <source>
        <dbReference type="Pfam" id="PF25919"/>
    </source>
</evidence>
<dbReference type="Pfam" id="PF25869">
    <property type="entry name" value="3HB_CusB"/>
    <property type="match status" value="1"/>
</dbReference>
<dbReference type="EMBL" id="BMXB01000011">
    <property type="protein sequence ID" value="GHA42645.1"/>
    <property type="molecule type" value="Genomic_DNA"/>
</dbReference>
<dbReference type="Pfam" id="PF25954">
    <property type="entry name" value="Beta-barrel_RND_2"/>
    <property type="match status" value="1"/>
</dbReference>
<dbReference type="FunFam" id="2.40.30.170:FF:000010">
    <property type="entry name" value="Efflux RND transporter periplasmic adaptor subunit"/>
    <property type="match status" value="1"/>
</dbReference>
<evidence type="ECO:0000259" key="9">
    <source>
        <dbReference type="Pfam" id="PF25975"/>
    </source>
</evidence>
<reference evidence="10" key="1">
    <citation type="journal article" date="2014" name="Int. J. Syst. Evol. Microbiol.">
        <title>Complete genome sequence of Corynebacterium casei LMG S-19264T (=DSM 44701T), isolated from a smear-ripened cheese.</title>
        <authorList>
            <consortium name="US DOE Joint Genome Institute (JGI-PGF)"/>
            <person name="Walter F."/>
            <person name="Albersmeier A."/>
            <person name="Kalinowski J."/>
            <person name="Ruckert C."/>
        </authorList>
    </citation>
    <scope>NUCLEOTIDE SEQUENCE</scope>
    <source>
        <strain evidence="10">KCTC 12719</strain>
    </source>
</reference>